<gene>
    <name evidence="1" type="ORF">AB4Y39_25910</name>
</gene>
<reference evidence="1" key="1">
    <citation type="submission" date="2024-07" db="EMBL/GenBank/DDBJ databases">
        <title>Identification and characteristics of a novel species of coltsfoot's symbiotic bacteria.</title>
        <authorList>
            <person name="Juszczyk A."/>
            <person name="Jasielczuk I."/>
            <person name="Gurgul A."/>
            <person name="Rogala M."/>
            <person name="Kowalczyk A."/>
            <person name="Szmatola T."/>
            <person name="Kosecka-Strojek M."/>
            <person name="Arent Z."/>
            <person name="Latowski D."/>
        </authorList>
    </citation>
    <scope>NUCLEOTIDE SEQUENCE</scope>
    <source>
        <strain evidence="1">Hg7Tf</strain>
    </source>
</reference>
<proteinExistence type="predicted"/>
<evidence type="ECO:0000313" key="1">
    <source>
        <dbReference type="EMBL" id="XDK37078.1"/>
    </source>
</evidence>
<dbReference type="AlphaFoldDB" id="A0AB39I572"/>
<organism evidence="1">
    <name type="scientific">Pseudomonas sp. Hg7Tf</name>
    <dbReference type="NCBI Taxonomy" id="3236988"/>
    <lineage>
        <taxon>Bacteria</taxon>
        <taxon>Pseudomonadati</taxon>
        <taxon>Pseudomonadota</taxon>
        <taxon>Gammaproteobacteria</taxon>
        <taxon>Pseudomonadales</taxon>
        <taxon>Pseudomonadaceae</taxon>
        <taxon>Pseudomonas</taxon>
    </lineage>
</organism>
<accession>A0AB39I572</accession>
<name>A0AB39I572_9PSED</name>
<protein>
    <submittedName>
        <fullName evidence="1">Uncharacterized protein</fullName>
    </submittedName>
</protein>
<sequence>MVETREIEKLRQLGLTEQTSAGVEAVRVTAQCRLSAAGYTRDKWRSALLDWECGIEQQLASHGAELVPGSLSVSGQTVEVVVPIDQLSSVVAEMADADVRIDIVTPHQVVER</sequence>
<dbReference type="RefSeq" id="WP_045190400.1">
    <property type="nucleotide sequence ID" value="NZ_CP162607.1"/>
</dbReference>
<dbReference type="EMBL" id="CP162607">
    <property type="protein sequence ID" value="XDK37078.1"/>
    <property type="molecule type" value="Genomic_DNA"/>
</dbReference>